<feature type="region of interest" description="Disordered" evidence="8">
    <location>
        <begin position="571"/>
        <end position="678"/>
    </location>
</feature>
<dbReference type="SMART" id="SM00490">
    <property type="entry name" value="HELICc"/>
    <property type="match status" value="1"/>
</dbReference>
<comment type="similarity">
    <text evidence="6">Belongs to the DEAD box helicase family.</text>
</comment>
<dbReference type="GO" id="GO:0005524">
    <property type="term" value="F:ATP binding"/>
    <property type="evidence" value="ECO:0007669"/>
    <property type="project" value="UniProtKB-UniRule"/>
</dbReference>
<evidence type="ECO:0000256" key="6">
    <source>
        <dbReference type="RuleBase" id="RU000492"/>
    </source>
</evidence>
<proteinExistence type="inferred from homology"/>
<dbReference type="Proteomes" id="UP001278766">
    <property type="component" value="Unassembled WGS sequence"/>
</dbReference>
<dbReference type="InterPro" id="IPR027417">
    <property type="entry name" value="P-loop_NTPase"/>
</dbReference>
<dbReference type="InterPro" id="IPR014001">
    <property type="entry name" value="Helicase_ATP-bd"/>
</dbReference>
<dbReference type="SUPFAM" id="SSF52540">
    <property type="entry name" value="P-loop containing nucleoside triphosphate hydrolases"/>
    <property type="match status" value="2"/>
</dbReference>
<comment type="catalytic activity">
    <reaction evidence="7">
        <text>ATP + H2O = ADP + phosphate + H(+)</text>
        <dbReference type="Rhea" id="RHEA:13065"/>
        <dbReference type="ChEBI" id="CHEBI:15377"/>
        <dbReference type="ChEBI" id="CHEBI:15378"/>
        <dbReference type="ChEBI" id="CHEBI:30616"/>
        <dbReference type="ChEBI" id="CHEBI:43474"/>
        <dbReference type="ChEBI" id="CHEBI:456216"/>
        <dbReference type="EC" id="3.6.4.13"/>
    </reaction>
</comment>
<dbReference type="SMART" id="SM00487">
    <property type="entry name" value="DEXDc"/>
    <property type="match status" value="1"/>
</dbReference>
<organism evidence="11 12">
    <name type="scientific">Chaetomium fimeti</name>
    <dbReference type="NCBI Taxonomy" id="1854472"/>
    <lineage>
        <taxon>Eukaryota</taxon>
        <taxon>Fungi</taxon>
        <taxon>Dikarya</taxon>
        <taxon>Ascomycota</taxon>
        <taxon>Pezizomycotina</taxon>
        <taxon>Sordariomycetes</taxon>
        <taxon>Sordariomycetidae</taxon>
        <taxon>Sordariales</taxon>
        <taxon>Chaetomiaceae</taxon>
        <taxon>Chaetomium</taxon>
    </lineage>
</organism>
<dbReference type="AlphaFoldDB" id="A0AAE0LS47"/>
<feature type="domain" description="Helicase ATP-binding" evidence="9">
    <location>
        <begin position="110"/>
        <end position="300"/>
    </location>
</feature>
<dbReference type="InterPro" id="IPR011545">
    <property type="entry name" value="DEAD/DEAH_box_helicase_dom"/>
</dbReference>
<evidence type="ECO:0000313" key="12">
    <source>
        <dbReference type="Proteomes" id="UP001278766"/>
    </source>
</evidence>
<evidence type="ECO:0000256" key="5">
    <source>
        <dbReference type="ARBA" id="ARBA00022884"/>
    </source>
</evidence>
<dbReference type="PROSITE" id="PS51192">
    <property type="entry name" value="HELICASE_ATP_BIND_1"/>
    <property type="match status" value="1"/>
</dbReference>
<dbReference type="CDD" id="cd18787">
    <property type="entry name" value="SF2_C_DEAD"/>
    <property type="match status" value="1"/>
</dbReference>
<dbReference type="GO" id="GO:0016787">
    <property type="term" value="F:hydrolase activity"/>
    <property type="evidence" value="ECO:0007669"/>
    <property type="project" value="UniProtKB-KW"/>
</dbReference>
<dbReference type="EC" id="3.6.4.13" evidence="7"/>
<dbReference type="EMBL" id="JAUEPN010000005">
    <property type="protein sequence ID" value="KAK3294829.1"/>
    <property type="molecule type" value="Genomic_DNA"/>
</dbReference>
<feature type="domain" description="Helicase C-terminal" evidence="10">
    <location>
        <begin position="340"/>
        <end position="493"/>
    </location>
</feature>
<evidence type="ECO:0000256" key="7">
    <source>
        <dbReference type="RuleBase" id="RU365068"/>
    </source>
</evidence>
<dbReference type="InterPro" id="IPR001650">
    <property type="entry name" value="Helicase_C-like"/>
</dbReference>
<dbReference type="InterPro" id="IPR000629">
    <property type="entry name" value="RNA-helicase_DEAD-box_CS"/>
</dbReference>
<reference evidence="11" key="2">
    <citation type="submission" date="2023-06" db="EMBL/GenBank/DDBJ databases">
        <authorList>
            <consortium name="Lawrence Berkeley National Laboratory"/>
            <person name="Haridas S."/>
            <person name="Hensen N."/>
            <person name="Bonometti L."/>
            <person name="Westerberg I."/>
            <person name="Brannstrom I.O."/>
            <person name="Guillou S."/>
            <person name="Cros-Aarteil S."/>
            <person name="Calhoun S."/>
            <person name="Kuo A."/>
            <person name="Mondo S."/>
            <person name="Pangilinan J."/>
            <person name="Riley R."/>
            <person name="Labutti K."/>
            <person name="Andreopoulos B."/>
            <person name="Lipzen A."/>
            <person name="Chen C."/>
            <person name="Yanf M."/>
            <person name="Daum C."/>
            <person name="Ng V."/>
            <person name="Clum A."/>
            <person name="Steindorff A."/>
            <person name="Ohm R."/>
            <person name="Martin F."/>
            <person name="Silar P."/>
            <person name="Natvig D."/>
            <person name="Lalanne C."/>
            <person name="Gautier V."/>
            <person name="Ament-Velasquez S.L."/>
            <person name="Kruys A."/>
            <person name="Hutchinson M.I."/>
            <person name="Powell A.J."/>
            <person name="Barry K."/>
            <person name="Miller A.N."/>
            <person name="Grigoriev I.V."/>
            <person name="Debuchy R."/>
            <person name="Gladieux P."/>
            <person name="Thoren M.H."/>
            <person name="Johannesson H."/>
        </authorList>
    </citation>
    <scope>NUCLEOTIDE SEQUENCE</scope>
    <source>
        <strain evidence="11">CBS 168.71</strain>
    </source>
</reference>
<evidence type="ECO:0000256" key="3">
    <source>
        <dbReference type="ARBA" id="ARBA00022806"/>
    </source>
</evidence>
<feature type="compositionally biased region" description="Gly residues" evidence="8">
    <location>
        <begin position="605"/>
        <end position="641"/>
    </location>
</feature>
<evidence type="ECO:0000256" key="2">
    <source>
        <dbReference type="ARBA" id="ARBA00022801"/>
    </source>
</evidence>
<keyword evidence="5 7" id="KW-0694">RNA-binding</keyword>
<name>A0AAE0LS47_9PEZI</name>
<protein>
    <recommendedName>
        <fullName evidence="7">ATP-dependent RNA helicase</fullName>
        <ecNumber evidence="7">3.6.4.13</ecNumber>
    </recommendedName>
</protein>
<evidence type="ECO:0000256" key="8">
    <source>
        <dbReference type="SAM" id="MobiDB-lite"/>
    </source>
</evidence>
<dbReference type="Pfam" id="PF00271">
    <property type="entry name" value="Helicase_C"/>
    <property type="match status" value="1"/>
</dbReference>
<dbReference type="PROSITE" id="PS51194">
    <property type="entry name" value="HELICASE_CTER"/>
    <property type="match status" value="1"/>
</dbReference>
<reference evidence="11" key="1">
    <citation type="journal article" date="2023" name="Mol. Phylogenet. Evol.">
        <title>Genome-scale phylogeny and comparative genomics of the fungal order Sordariales.</title>
        <authorList>
            <person name="Hensen N."/>
            <person name="Bonometti L."/>
            <person name="Westerberg I."/>
            <person name="Brannstrom I.O."/>
            <person name="Guillou S."/>
            <person name="Cros-Aarteil S."/>
            <person name="Calhoun S."/>
            <person name="Haridas S."/>
            <person name="Kuo A."/>
            <person name="Mondo S."/>
            <person name="Pangilinan J."/>
            <person name="Riley R."/>
            <person name="LaButti K."/>
            <person name="Andreopoulos B."/>
            <person name="Lipzen A."/>
            <person name="Chen C."/>
            <person name="Yan M."/>
            <person name="Daum C."/>
            <person name="Ng V."/>
            <person name="Clum A."/>
            <person name="Steindorff A."/>
            <person name="Ohm R.A."/>
            <person name="Martin F."/>
            <person name="Silar P."/>
            <person name="Natvig D.O."/>
            <person name="Lalanne C."/>
            <person name="Gautier V."/>
            <person name="Ament-Velasquez S.L."/>
            <person name="Kruys A."/>
            <person name="Hutchinson M.I."/>
            <person name="Powell A.J."/>
            <person name="Barry K."/>
            <person name="Miller A.N."/>
            <person name="Grigoriev I.V."/>
            <person name="Debuchy R."/>
            <person name="Gladieux P."/>
            <person name="Hiltunen Thoren M."/>
            <person name="Johannesson H."/>
        </authorList>
    </citation>
    <scope>NUCLEOTIDE SEQUENCE</scope>
    <source>
        <strain evidence="11">CBS 168.71</strain>
    </source>
</reference>
<gene>
    <name evidence="11" type="ORF">B0H64DRAFT_375571</name>
</gene>
<dbReference type="GO" id="GO:0003723">
    <property type="term" value="F:RNA binding"/>
    <property type="evidence" value="ECO:0007669"/>
    <property type="project" value="UniProtKB-UniRule"/>
</dbReference>
<keyword evidence="4 6" id="KW-0067">ATP-binding</keyword>
<dbReference type="Pfam" id="PF00270">
    <property type="entry name" value="DEAD"/>
    <property type="match status" value="1"/>
</dbReference>
<evidence type="ECO:0000259" key="10">
    <source>
        <dbReference type="PROSITE" id="PS51194"/>
    </source>
</evidence>
<keyword evidence="3 6" id="KW-0347">Helicase</keyword>
<evidence type="ECO:0000259" key="9">
    <source>
        <dbReference type="PROSITE" id="PS51192"/>
    </source>
</evidence>
<dbReference type="PANTHER" id="PTHR24031">
    <property type="entry name" value="RNA HELICASE"/>
    <property type="match status" value="1"/>
</dbReference>
<keyword evidence="1 6" id="KW-0547">Nucleotide-binding</keyword>
<feature type="compositionally biased region" description="Basic and acidic residues" evidence="8">
    <location>
        <begin position="575"/>
        <end position="590"/>
    </location>
</feature>
<evidence type="ECO:0000313" key="11">
    <source>
        <dbReference type="EMBL" id="KAK3294829.1"/>
    </source>
</evidence>
<dbReference type="PROSITE" id="PS00039">
    <property type="entry name" value="DEAD_ATP_HELICASE"/>
    <property type="match status" value="1"/>
</dbReference>
<comment type="function">
    <text evidence="7">RNA helicase.</text>
</comment>
<dbReference type="GeneID" id="87839374"/>
<sequence length="678" mass="73758">MMKTSLLRQAAATRVALAVRPAQAAFRVSSAALALSRSSRNTAAVYRPAASLLRFYSSESAAPATSGDASSGPVTRFADLPQLGVHSRLVASLTQGMKYETMTDVQAMTINAALAGKDVVAQAKTGTGKTLAFLVPIVQRIIAVEPALAMPRGGRASSDDIRAIIVSPTRELAEQIGVEARKLCQGTGVIVQTAVGGTQKNMMLRKTRMEGCHLMVATPGRLYDLLSDRSSGIDAPNLAALVLDEADRMLDVGFKEELESIIQYLPQRNDVPRQTLLYSATLPKNVVNIARQFINPTNFEFVQTVKTDEVPTHEKVPQFIVPCRGFENVGPALLELIRREIQRAMDDPERLPFKAIVFLPTTASVISYSYFFRRLKFMDRTMPRMYDIHSKLHQSSRTRSADDFRATKSGILFSSDVSARGMDFPNVTHVIQLHLPQDRDLYIHRIGRTGRAGKQGQAYLLASDLEIPGARQRLPGLPIKRCTDIESASFDVTKGDTPPTVFNDIKEAAQKTPYDILKETYTSFLGNAIKDVHRQELVNEVNNMAKHAWGMEEPPTVTPRFAAQMPGRIRGLQIADHDPRAGDRDRDRGFGGRGGGYGDRDRGFGGRGGGGGFGGRSGGGGGFGGRSGGGGFGGRGGGGRGNGRRDRPPPRDGFEMMERLANEDGPRQRGRNRPSSSF</sequence>
<dbReference type="RefSeq" id="XP_062658343.1">
    <property type="nucleotide sequence ID" value="XM_062802426.1"/>
</dbReference>
<comment type="caution">
    <text evidence="11">The sequence shown here is derived from an EMBL/GenBank/DDBJ whole genome shotgun (WGS) entry which is preliminary data.</text>
</comment>
<dbReference type="GO" id="GO:0003724">
    <property type="term" value="F:RNA helicase activity"/>
    <property type="evidence" value="ECO:0007669"/>
    <property type="project" value="UniProtKB-EC"/>
</dbReference>
<evidence type="ECO:0000256" key="1">
    <source>
        <dbReference type="ARBA" id="ARBA00022741"/>
    </source>
</evidence>
<keyword evidence="12" id="KW-1185">Reference proteome</keyword>
<feature type="compositionally biased region" description="Basic and acidic residues" evidence="8">
    <location>
        <begin position="643"/>
        <end position="667"/>
    </location>
</feature>
<comment type="domain">
    <text evidence="7">The Q motif is unique to and characteristic of the DEAD box family of RNA helicases and controls ATP binding and hydrolysis.</text>
</comment>
<accession>A0AAE0LS47</accession>
<keyword evidence="2 6" id="KW-0378">Hydrolase</keyword>
<dbReference type="Gene3D" id="3.40.50.300">
    <property type="entry name" value="P-loop containing nucleotide triphosphate hydrolases"/>
    <property type="match status" value="2"/>
</dbReference>
<evidence type="ECO:0000256" key="4">
    <source>
        <dbReference type="ARBA" id="ARBA00022840"/>
    </source>
</evidence>